<evidence type="ECO:0008006" key="3">
    <source>
        <dbReference type="Google" id="ProtNLM"/>
    </source>
</evidence>
<proteinExistence type="predicted"/>
<comment type="subcellular location">
    <subcellularLocation>
        <location evidence="1">Cytoplasm</location>
        <location evidence="1">Cytoskeleton</location>
        <location evidence="1">Cilium axoneme</location>
    </subcellularLocation>
</comment>
<reference evidence="2" key="1">
    <citation type="submission" date="2021-01" db="EMBL/GenBank/DDBJ databases">
        <authorList>
            <person name="Corre E."/>
            <person name="Pelletier E."/>
            <person name="Niang G."/>
            <person name="Scheremetjew M."/>
            <person name="Finn R."/>
            <person name="Kale V."/>
            <person name="Holt S."/>
            <person name="Cochrane G."/>
            <person name="Meng A."/>
            <person name="Brown T."/>
            <person name="Cohen L."/>
        </authorList>
    </citation>
    <scope>NUCLEOTIDE SEQUENCE</scope>
    <source>
        <strain evidence="2">CCMP1320</strain>
    </source>
</reference>
<dbReference type="SUPFAM" id="SSF52047">
    <property type="entry name" value="RNI-like"/>
    <property type="match status" value="1"/>
</dbReference>
<name>A0A7S3QJS6_DUNTE</name>
<dbReference type="Gene3D" id="3.80.10.10">
    <property type="entry name" value="Ribonuclease Inhibitor"/>
    <property type="match status" value="1"/>
</dbReference>
<organism evidence="2">
    <name type="scientific">Dunaliella tertiolecta</name>
    <name type="common">Green alga</name>
    <dbReference type="NCBI Taxonomy" id="3047"/>
    <lineage>
        <taxon>Eukaryota</taxon>
        <taxon>Viridiplantae</taxon>
        <taxon>Chlorophyta</taxon>
        <taxon>core chlorophytes</taxon>
        <taxon>Chlorophyceae</taxon>
        <taxon>CS clade</taxon>
        <taxon>Chlamydomonadales</taxon>
        <taxon>Dunaliellaceae</taxon>
        <taxon>Dunaliella</taxon>
    </lineage>
</organism>
<accession>A0A7S3QJS6</accession>
<sequence length="635" mass="68044">MTDIVRQLGTLHLDDGLKPISEDEGLGVSTDQLPPDLTLLPNTAVHAIFCNLDATDKRNLFRTSKSVRELFAHHLCSISVSLPSDDEYIRGYGSLPRTLQGLPPSMRNMSIRISRMFFNACHGSRLLASGEALPHSQLALMDFISSPSQPNKEGSNQIVANASRVELQGYCLTAPPASHLASNCSACTHVRLSDIDLRGLFFQELSKMRCCSHLELTHVHLLDREAHNSLESLGSMHSLKSLVLARVMYANVSPDPRTDHTPVSVLPCRHPDFSLLAHLRGLHHLRVQLAEGLVCTPSAAQFVAWASSCHHLSSLAVLGVEGLQHLSNADLAPLVCGCALSLRSLQFDQHVVVTGVQALLQMPHLEHVCARSLEPQPYECLANTSPCSLHSLSLGGCCPSVAALAALPLHSLTKHFDITKLDLGPLAKNNPATMADVLAAAVRNMARCPSLRIMGGKLELAGRPMPTGPPAPLLPNLTTASQGGLVADVAPLLALEPLAFRGLTHLKLSGFALTVHHIHALASTVGQGLTALTFSDCGLNMGMLQALIAHGGSFPHLHQISFARYCVGVDLHMLTSVLSNPKAAPLQVFLLYPLGSESTAEEGLVASDAAVGEAMQDIIAIHGFGRIQLHVRWSV</sequence>
<protein>
    <recommendedName>
        <fullName evidence="3">F-box domain-containing protein</fullName>
    </recommendedName>
</protein>
<evidence type="ECO:0000256" key="1">
    <source>
        <dbReference type="ARBA" id="ARBA00004430"/>
    </source>
</evidence>
<dbReference type="GO" id="GO:0005930">
    <property type="term" value="C:axoneme"/>
    <property type="evidence" value="ECO:0007669"/>
    <property type="project" value="UniProtKB-SubCell"/>
</dbReference>
<dbReference type="InterPro" id="IPR032675">
    <property type="entry name" value="LRR_dom_sf"/>
</dbReference>
<dbReference type="EMBL" id="HBIP01000289">
    <property type="protein sequence ID" value="CAE0485091.1"/>
    <property type="molecule type" value="Transcribed_RNA"/>
</dbReference>
<dbReference type="AlphaFoldDB" id="A0A7S3QJS6"/>
<evidence type="ECO:0000313" key="2">
    <source>
        <dbReference type="EMBL" id="CAE0485091.1"/>
    </source>
</evidence>
<gene>
    <name evidence="2" type="ORF">DTER00134_LOCUS130</name>
</gene>